<dbReference type="InterPro" id="IPR029065">
    <property type="entry name" value="Enolase_C-like"/>
</dbReference>
<dbReference type="CDD" id="cd03328">
    <property type="entry name" value="MR_like_3"/>
    <property type="match status" value="1"/>
</dbReference>
<dbReference type="AlphaFoldDB" id="A0A0J6S9U9"/>
<dbReference type="EMBL" id="LABY01000184">
    <property type="protein sequence ID" value="KMO31990.1"/>
    <property type="molecule type" value="Genomic_DNA"/>
</dbReference>
<evidence type="ECO:0000259" key="4">
    <source>
        <dbReference type="SMART" id="SM00922"/>
    </source>
</evidence>
<keyword evidence="2" id="KW-0479">Metal-binding</keyword>
<evidence type="ECO:0000256" key="2">
    <source>
        <dbReference type="ARBA" id="ARBA00022723"/>
    </source>
</evidence>
<organism evidence="5 6">
    <name type="scientific">Methylobacterium variabile</name>
    <dbReference type="NCBI Taxonomy" id="298794"/>
    <lineage>
        <taxon>Bacteria</taxon>
        <taxon>Pseudomonadati</taxon>
        <taxon>Pseudomonadota</taxon>
        <taxon>Alphaproteobacteria</taxon>
        <taxon>Hyphomicrobiales</taxon>
        <taxon>Methylobacteriaceae</taxon>
        <taxon>Methylobacterium</taxon>
    </lineage>
</organism>
<dbReference type="GO" id="GO:0000287">
    <property type="term" value="F:magnesium ion binding"/>
    <property type="evidence" value="ECO:0007669"/>
    <property type="project" value="UniProtKB-ARBA"/>
</dbReference>
<dbReference type="OrthoDB" id="9775441at2"/>
<dbReference type="GO" id="GO:0009063">
    <property type="term" value="P:amino acid catabolic process"/>
    <property type="evidence" value="ECO:0007669"/>
    <property type="project" value="InterPro"/>
</dbReference>
<dbReference type="Pfam" id="PF13378">
    <property type="entry name" value="MR_MLE_C"/>
    <property type="match status" value="1"/>
</dbReference>
<evidence type="ECO:0000256" key="1">
    <source>
        <dbReference type="ARBA" id="ARBA00001946"/>
    </source>
</evidence>
<evidence type="ECO:0000256" key="3">
    <source>
        <dbReference type="ARBA" id="ARBA00022842"/>
    </source>
</evidence>
<accession>A0A0J6S9U9</accession>
<comment type="cofactor">
    <cofactor evidence="1">
        <name>Mg(2+)</name>
        <dbReference type="ChEBI" id="CHEBI:18420"/>
    </cofactor>
</comment>
<gene>
    <name evidence="5" type="ORF">VQ02_24825</name>
</gene>
<keyword evidence="6" id="KW-1185">Reference proteome</keyword>
<name>A0A0J6S9U9_9HYPH</name>
<dbReference type="Gene3D" id="3.20.20.120">
    <property type="entry name" value="Enolase-like C-terminal domain"/>
    <property type="match status" value="1"/>
</dbReference>
<dbReference type="GO" id="GO:0016052">
    <property type="term" value="P:carbohydrate catabolic process"/>
    <property type="evidence" value="ECO:0007669"/>
    <property type="project" value="TreeGrafter"/>
</dbReference>
<dbReference type="PANTHER" id="PTHR13794:SF58">
    <property type="entry name" value="MITOCHONDRIAL ENOLASE SUPERFAMILY MEMBER 1"/>
    <property type="match status" value="1"/>
</dbReference>
<evidence type="ECO:0000313" key="5">
    <source>
        <dbReference type="EMBL" id="KMO31990.1"/>
    </source>
</evidence>
<dbReference type="InterPro" id="IPR013342">
    <property type="entry name" value="Mandelate_racemase_C"/>
</dbReference>
<dbReference type="InterPro" id="IPR018110">
    <property type="entry name" value="Mandel_Rmase/mucon_lact_enz_CS"/>
</dbReference>
<dbReference type="Proteomes" id="UP000035955">
    <property type="component" value="Unassembled WGS sequence"/>
</dbReference>
<sequence>MRPGATTMRGPPTIRAVRARAYTVPTDAPEADGTYAWDRTTLVVVHVEAGPETGLGYSYTEASVARLIETMLAPRLTGLSALDIPQAGEVLWGAVRNVGRSGLAASAISALDTALWDLKARLLGLPLATLFGRARERAVIYGSGGFTAYDDRQLCAQLGAFVARDGCRAVKMKIGSEPERDPARMAAAKGAIGDATLFIDANGAFTPKRALAMAREAEPFGVAWFEEPVTSDDPDGMAFVRAAAPAGMEIAAGEYAYTLDDLHCLIRAGAVDVAQADVTRCGGYSGFLKMAALCEAAHLDLSGHCAPALHLPVAVAVARFRHLEWFHDHVRIERMLFEGAPVPHEGAITPDLSRPGHGLTLKNRDADAYAV</sequence>
<dbReference type="GO" id="GO:0016836">
    <property type="term" value="F:hydro-lyase activity"/>
    <property type="evidence" value="ECO:0007669"/>
    <property type="project" value="TreeGrafter"/>
</dbReference>
<dbReference type="PROSITE" id="PS00908">
    <property type="entry name" value="MR_MLE_1"/>
    <property type="match status" value="1"/>
</dbReference>
<dbReference type="InterPro" id="IPR013341">
    <property type="entry name" value="Mandelate_racemase_N_dom"/>
</dbReference>
<comment type="caution">
    <text evidence="5">The sequence shown here is derived from an EMBL/GenBank/DDBJ whole genome shotgun (WGS) entry which is preliminary data.</text>
</comment>
<dbReference type="SMART" id="SM00922">
    <property type="entry name" value="MR_MLE"/>
    <property type="match status" value="1"/>
</dbReference>
<dbReference type="PATRIC" id="fig|298794.3.peg.2532"/>
<dbReference type="InterPro" id="IPR029017">
    <property type="entry name" value="Enolase-like_N"/>
</dbReference>
<dbReference type="InterPro" id="IPR036849">
    <property type="entry name" value="Enolase-like_C_sf"/>
</dbReference>
<dbReference type="Gene3D" id="3.30.390.10">
    <property type="entry name" value="Enolase-like, N-terminal domain"/>
    <property type="match status" value="1"/>
</dbReference>
<dbReference type="SUPFAM" id="SSF54826">
    <property type="entry name" value="Enolase N-terminal domain-like"/>
    <property type="match status" value="1"/>
</dbReference>
<dbReference type="SFLD" id="SFLDG00179">
    <property type="entry name" value="mandelate_racemase"/>
    <property type="match status" value="1"/>
</dbReference>
<feature type="domain" description="Mandelate racemase/muconate lactonizing enzyme C-terminal" evidence="4">
    <location>
        <begin position="151"/>
        <end position="247"/>
    </location>
</feature>
<keyword evidence="3" id="KW-0460">Magnesium</keyword>
<dbReference type="PANTHER" id="PTHR13794">
    <property type="entry name" value="ENOLASE SUPERFAMILY, MANDELATE RACEMASE"/>
    <property type="match status" value="1"/>
</dbReference>
<proteinExistence type="predicted"/>
<dbReference type="Pfam" id="PF02746">
    <property type="entry name" value="MR_MLE_N"/>
    <property type="match status" value="1"/>
</dbReference>
<reference evidence="5 6" key="1">
    <citation type="submission" date="2015-03" db="EMBL/GenBank/DDBJ databases">
        <title>Genome sequencing of Methylobacterium variabile DSM 16961.</title>
        <authorList>
            <person name="Chaudhry V."/>
            <person name="Patil P.B."/>
        </authorList>
    </citation>
    <scope>NUCLEOTIDE SEQUENCE [LARGE SCALE GENOMIC DNA]</scope>
    <source>
        <strain evidence="5 6">DSM 16961</strain>
    </source>
</reference>
<dbReference type="InterPro" id="IPR046945">
    <property type="entry name" value="RHMD-like"/>
</dbReference>
<dbReference type="SFLD" id="SFLDS00001">
    <property type="entry name" value="Enolase"/>
    <property type="match status" value="1"/>
</dbReference>
<evidence type="ECO:0000313" key="6">
    <source>
        <dbReference type="Proteomes" id="UP000035955"/>
    </source>
</evidence>
<protein>
    <submittedName>
        <fullName evidence="5">Mandelate racemase</fullName>
    </submittedName>
</protein>
<dbReference type="SUPFAM" id="SSF51604">
    <property type="entry name" value="Enolase C-terminal domain-like"/>
    <property type="match status" value="1"/>
</dbReference>